<dbReference type="SUPFAM" id="SSF51695">
    <property type="entry name" value="PLC-like phosphodiesterases"/>
    <property type="match status" value="1"/>
</dbReference>
<reference evidence="8" key="1">
    <citation type="journal article" date="2019" name="Int. J. Syst. Evol. Microbiol.">
        <title>The Global Catalogue of Microorganisms (GCM) 10K type strain sequencing project: providing services to taxonomists for standard genome sequencing and annotation.</title>
        <authorList>
            <consortium name="The Broad Institute Genomics Platform"/>
            <consortium name="The Broad Institute Genome Sequencing Center for Infectious Disease"/>
            <person name="Wu L."/>
            <person name="Ma J."/>
        </authorList>
    </citation>
    <scope>NUCLEOTIDE SEQUENCE [LARGE SCALE GENOMIC DNA]</scope>
    <source>
        <strain evidence="8">NBRC 110044</strain>
    </source>
</reference>
<evidence type="ECO:0000256" key="2">
    <source>
        <dbReference type="ARBA" id="ARBA00012581"/>
    </source>
</evidence>
<dbReference type="PROSITE" id="PS50007">
    <property type="entry name" value="PIPLC_X_DOMAIN"/>
    <property type="match status" value="1"/>
</dbReference>
<dbReference type="PANTHER" id="PTHR13593:SF113">
    <property type="entry name" value="SI:DKEY-266F7.9"/>
    <property type="match status" value="1"/>
</dbReference>
<comment type="catalytic activity">
    <reaction evidence="1">
        <text>a 1,2-diacyl-sn-glycero-3-phospho-(1D-myo-inositol) = 1D-myo-inositol 1,2-cyclic phosphate + a 1,2-diacyl-sn-glycerol</text>
        <dbReference type="Rhea" id="RHEA:17093"/>
        <dbReference type="ChEBI" id="CHEBI:17815"/>
        <dbReference type="ChEBI" id="CHEBI:57880"/>
        <dbReference type="ChEBI" id="CHEBI:58484"/>
        <dbReference type="EC" id="4.6.1.13"/>
    </reaction>
</comment>
<dbReference type="InterPro" id="IPR000909">
    <property type="entry name" value="PLipase_C_PInositol-sp_X_dom"/>
</dbReference>
<dbReference type="InterPro" id="IPR017946">
    <property type="entry name" value="PLC-like_Pdiesterase_TIM-brl"/>
</dbReference>
<name>A0ABQ5YBA0_9NEIS</name>
<dbReference type="InterPro" id="IPR051057">
    <property type="entry name" value="PI-PLC_domain"/>
</dbReference>
<dbReference type="Pfam" id="PF00388">
    <property type="entry name" value="PI-PLC-X"/>
    <property type="match status" value="1"/>
</dbReference>
<evidence type="ECO:0000256" key="3">
    <source>
        <dbReference type="ARBA" id="ARBA00019758"/>
    </source>
</evidence>
<dbReference type="Gene3D" id="3.20.20.190">
    <property type="entry name" value="Phosphatidylinositol (PI) phosphodiesterase"/>
    <property type="match status" value="1"/>
</dbReference>
<gene>
    <name evidence="7" type="ORF">GCM10007907_10200</name>
</gene>
<protein>
    <recommendedName>
        <fullName evidence="3">1-phosphatidylinositol phosphodiesterase</fullName>
        <ecNumber evidence="2">4.6.1.13</ecNumber>
    </recommendedName>
    <alternativeName>
        <fullName evidence="4">Phosphatidylinositol diacylglycerol-lyase</fullName>
    </alternativeName>
    <alternativeName>
        <fullName evidence="5">Phosphatidylinositol-specific phospholipase C</fullName>
    </alternativeName>
</protein>
<evidence type="ECO:0000256" key="4">
    <source>
        <dbReference type="ARBA" id="ARBA00030474"/>
    </source>
</evidence>
<dbReference type="Proteomes" id="UP001156706">
    <property type="component" value="Unassembled WGS sequence"/>
</dbReference>
<dbReference type="SMART" id="SM00148">
    <property type="entry name" value="PLCXc"/>
    <property type="match status" value="1"/>
</dbReference>
<organism evidence="7 8">
    <name type="scientific">Chitinimonas prasina</name>
    <dbReference type="NCBI Taxonomy" id="1434937"/>
    <lineage>
        <taxon>Bacteria</taxon>
        <taxon>Pseudomonadati</taxon>
        <taxon>Pseudomonadota</taxon>
        <taxon>Betaproteobacteria</taxon>
        <taxon>Neisseriales</taxon>
        <taxon>Chitinibacteraceae</taxon>
        <taxon>Chitinimonas</taxon>
    </lineage>
</organism>
<evidence type="ECO:0000256" key="1">
    <source>
        <dbReference type="ARBA" id="ARBA00001316"/>
    </source>
</evidence>
<feature type="domain" description="Phosphatidylinositol-specific phospholipase C X" evidence="6">
    <location>
        <begin position="6"/>
        <end position="186"/>
    </location>
</feature>
<sequence>MSRLPDATPISQLSVLGTHDTPTWDVIDFNWIHIAKTQSMDIQRQLQAGVRAIDIRCQHKNNRCALRHGRYDLNKDLSEILDATTDFLSRNRGETIFMVMNNPNGNGSDGAPTGNMPADRDFTETFYETYWRNARYHPYFWKGSTPNRNASYPQGSGDIFPSGQNKNLPALPSLKDVRGKIVVMQDFNEESARGWFGLPGPNSYEWRTRFANYINTDNLYTVPNPGAREEYWQKKKEVFNKISNPSLSASNVIQFHGISGAPTTAWAIGMDFTPENIARHVNVQANKYFKELALAPNAHHRVGLVMADYPDLNLIENVIALNYKAAGTVPHRFAIDFSDINDRIEVSVNGVDVFNFKDKAVQLPFVNAQRLRLGQNEIGIRLGNNDCFSTSLKVTLLVDGVAVDQQHFYKRTSHCGRQLSWKYNVDTVTGSWQRVE</sequence>
<proteinExistence type="predicted"/>
<evidence type="ECO:0000259" key="6">
    <source>
        <dbReference type="SMART" id="SM00148"/>
    </source>
</evidence>
<evidence type="ECO:0000256" key="5">
    <source>
        <dbReference type="ARBA" id="ARBA00030782"/>
    </source>
</evidence>
<dbReference type="EMBL" id="BSOG01000001">
    <property type="protein sequence ID" value="GLR12230.1"/>
    <property type="molecule type" value="Genomic_DNA"/>
</dbReference>
<dbReference type="PANTHER" id="PTHR13593">
    <property type="match status" value="1"/>
</dbReference>
<evidence type="ECO:0000313" key="7">
    <source>
        <dbReference type="EMBL" id="GLR12230.1"/>
    </source>
</evidence>
<comment type="caution">
    <text evidence="7">The sequence shown here is derived from an EMBL/GenBank/DDBJ whole genome shotgun (WGS) entry which is preliminary data.</text>
</comment>
<keyword evidence="8" id="KW-1185">Reference proteome</keyword>
<evidence type="ECO:0000313" key="8">
    <source>
        <dbReference type="Proteomes" id="UP001156706"/>
    </source>
</evidence>
<accession>A0ABQ5YBA0</accession>
<dbReference type="EC" id="4.6.1.13" evidence="2"/>